<organism evidence="2 3">
    <name type="scientific">Electrophorus electricus</name>
    <name type="common">Electric eel</name>
    <name type="synonym">Gymnotus electricus</name>
    <dbReference type="NCBI Taxonomy" id="8005"/>
    <lineage>
        <taxon>Eukaryota</taxon>
        <taxon>Metazoa</taxon>
        <taxon>Chordata</taxon>
        <taxon>Craniata</taxon>
        <taxon>Vertebrata</taxon>
        <taxon>Euteleostomi</taxon>
        <taxon>Actinopterygii</taxon>
        <taxon>Neopterygii</taxon>
        <taxon>Teleostei</taxon>
        <taxon>Ostariophysi</taxon>
        <taxon>Gymnotiformes</taxon>
        <taxon>Gymnotoidei</taxon>
        <taxon>Gymnotidae</taxon>
        <taxon>Electrophorus</taxon>
    </lineage>
</organism>
<proteinExistence type="predicted"/>
<name>A0AAY5EFY5_ELEEL</name>
<dbReference type="Pfam" id="PF16297">
    <property type="entry name" value="DUF4939"/>
    <property type="match status" value="1"/>
</dbReference>
<dbReference type="Proteomes" id="UP000314983">
    <property type="component" value="Chromosome 1"/>
</dbReference>
<keyword evidence="3" id="KW-1185">Reference proteome</keyword>
<accession>A0AAY5EFY5</accession>
<evidence type="ECO:0000259" key="1">
    <source>
        <dbReference type="Pfam" id="PF16297"/>
    </source>
</evidence>
<dbReference type="Ensembl" id="ENSEEET00000064463.1">
    <property type="protein sequence ID" value="ENSEEEP00000055723.1"/>
    <property type="gene ID" value="ENSEEEG00000025646.1"/>
</dbReference>
<dbReference type="InterPro" id="IPR032549">
    <property type="entry name" value="DUF4939"/>
</dbReference>
<feature type="domain" description="DUF4939" evidence="1">
    <location>
        <begin position="43"/>
        <end position="124"/>
    </location>
</feature>
<sequence length="129" mass="15057">MCSRQGAWQAAPTGQTYSLFKWRHLSSIGRRLKRYILWFREGVRCLIAAPEVFGGDPESCEGFVVQCELYFWYQPLLTFHTKVTFVISRLTRRARAWGSALVVNSPPLLSDYSRFLQELKAVFHHPCWE</sequence>
<reference evidence="2 3" key="1">
    <citation type="submission" date="2020-05" db="EMBL/GenBank/DDBJ databases">
        <title>Electrophorus electricus (electric eel) genome, fEleEle1, primary haplotype.</title>
        <authorList>
            <person name="Myers G."/>
            <person name="Meyer A."/>
            <person name="Fedrigo O."/>
            <person name="Formenti G."/>
            <person name="Rhie A."/>
            <person name="Tracey A."/>
            <person name="Sims Y."/>
            <person name="Jarvis E.D."/>
        </authorList>
    </citation>
    <scope>NUCLEOTIDE SEQUENCE [LARGE SCALE GENOMIC DNA]</scope>
</reference>
<reference evidence="2" key="2">
    <citation type="submission" date="2025-08" db="UniProtKB">
        <authorList>
            <consortium name="Ensembl"/>
        </authorList>
    </citation>
    <scope>IDENTIFICATION</scope>
</reference>
<dbReference type="AlphaFoldDB" id="A0AAY5EFY5"/>
<dbReference type="GeneTree" id="ENSGT00970000196767"/>
<protein>
    <recommendedName>
        <fullName evidence="1">DUF4939 domain-containing protein</fullName>
    </recommendedName>
</protein>
<evidence type="ECO:0000313" key="2">
    <source>
        <dbReference type="Ensembl" id="ENSEEEP00000055723.1"/>
    </source>
</evidence>
<reference evidence="2" key="3">
    <citation type="submission" date="2025-09" db="UniProtKB">
        <authorList>
            <consortium name="Ensembl"/>
        </authorList>
    </citation>
    <scope>IDENTIFICATION</scope>
</reference>
<evidence type="ECO:0000313" key="3">
    <source>
        <dbReference type="Proteomes" id="UP000314983"/>
    </source>
</evidence>